<comment type="similarity">
    <text evidence="2">Belongs to the concentrative nucleoside transporter (CNT) (TC 2.A.41) family.</text>
</comment>
<evidence type="ECO:0000259" key="9">
    <source>
        <dbReference type="Pfam" id="PF07662"/>
    </source>
</evidence>
<dbReference type="RefSeq" id="WP_180949764.1">
    <property type="nucleotide sequence ID" value="NZ_BCMI01000016.1"/>
</dbReference>
<evidence type="ECO:0000259" key="10">
    <source>
        <dbReference type="Pfam" id="PF07670"/>
    </source>
</evidence>
<organism evidence="11 12">
    <name type="scientific">Secundilactobacillus pentosiphilus</name>
    <dbReference type="NCBI Taxonomy" id="1714682"/>
    <lineage>
        <taxon>Bacteria</taxon>
        <taxon>Bacillati</taxon>
        <taxon>Bacillota</taxon>
        <taxon>Bacilli</taxon>
        <taxon>Lactobacillales</taxon>
        <taxon>Lactobacillaceae</taxon>
        <taxon>Secundilactobacillus</taxon>
    </lineage>
</organism>
<dbReference type="Pfam" id="PF01773">
    <property type="entry name" value="Nucleos_tra2_N"/>
    <property type="match status" value="1"/>
</dbReference>
<evidence type="ECO:0000256" key="1">
    <source>
        <dbReference type="ARBA" id="ARBA00004651"/>
    </source>
</evidence>
<evidence type="ECO:0000256" key="4">
    <source>
        <dbReference type="ARBA" id="ARBA00022692"/>
    </source>
</evidence>
<dbReference type="InterPro" id="IPR011642">
    <property type="entry name" value="Gate_dom"/>
</dbReference>
<keyword evidence="3" id="KW-1003">Cell membrane</keyword>
<evidence type="ECO:0000256" key="7">
    <source>
        <dbReference type="SAM" id="Phobius"/>
    </source>
</evidence>
<evidence type="ECO:0000256" key="6">
    <source>
        <dbReference type="ARBA" id="ARBA00023136"/>
    </source>
</evidence>
<feature type="transmembrane region" description="Helical" evidence="7">
    <location>
        <begin position="92"/>
        <end position="110"/>
    </location>
</feature>
<dbReference type="Pfam" id="PF07662">
    <property type="entry name" value="Nucleos_tra2_C"/>
    <property type="match status" value="1"/>
</dbReference>
<dbReference type="Pfam" id="PF07670">
    <property type="entry name" value="Gate"/>
    <property type="match status" value="1"/>
</dbReference>
<evidence type="ECO:0000313" key="11">
    <source>
        <dbReference type="EMBL" id="GAX06371.1"/>
    </source>
</evidence>
<keyword evidence="6 7" id="KW-0472">Membrane</keyword>
<feature type="transmembrane region" description="Helical" evidence="7">
    <location>
        <begin position="6"/>
        <end position="22"/>
    </location>
</feature>
<feature type="transmembrane region" description="Helical" evidence="7">
    <location>
        <begin position="34"/>
        <end position="50"/>
    </location>
</feature>
<evidence type="ECO:0000256" key="5">
    <source>
        <dbReference type="ARBA" id="ARBA00022989"/>
    </source>
</evidence>
<dbReference type="GO" id="GO:0015293">
    <property type="term" value="F:symporter activity"/>
    <property type="evidence" value="ECO:0007669"/>
    <property type="project" value="TreeGrafter"/>
</dbReference>
<evidence type="ECO:0000256" key="3">
    <source>
        <dbReference type="ARBA" id="ARBA00022475"/>
    </source>
</evidence>
<feature type="transmembrane region" description="Helical" evidence="7">
    <location>
        <begin position="169"/>
        <end position="189"/>
    </location>
</feature>
<evidence type="ECO:0000313" key="12">
    <source>
        <dbReference type="Proteomes" id="UP000198414"/>
    </source>
</evidence>
<feature type="domain" description="Nucleoside transporter/FeoB GTPase Gate" evidence="10">
    <location>
        <begin position="98"/>
        <end position="193"/>
    </location>
</feature>
<dbReference type="InterPro" id="IPR008276">
    <property type="entry name" value="C_nuclsd_transpt"/>
</dbReference>
<evidence type="ECO:0000256" key="2">
    <source>
        <dbReference type="ARBA" id="ARBA00009033"/>
    </source>
</evidence>
<proteinExistence type="inferred from homology"/>
<keyword evidence="4 7" id="KW-0812">Transmembrane</keyword>
<dbReference type="PANTHER" id="PTHR10590:SF4">
    <property type="entry name" value="SOLUTE CARRIER FAMILY 28 MEMBER 3"/>
    <property type="match status" value="1"/>
</dbReference>
<feature type="transmembrane region" description="Helical" evidence="7">
    <location>
        <begin position="375"/>
        <end position="396"/>
    </location>
</feature>
<feature type="domain" description="Concentrative nucleoside transporter N-terminal" evidence="8">
    <location>
        <begin position="9"/>
        <end position="81"/>
    </location>
</feature>
<dbReference type="PANTHER" id="PTHR10590">
    <property type="entry name" value="SODIUM/NUCLEOSIDE COTRANSPORTER"/>
    <property type="match status" value="1"/>
</dbReference>
<comment type="subcellular location">
    <subcellularLocation>
        <location evidence="1">Cell membrane</location>
        <topology evidence="1">Multi-pass membrane protein</topology>
    </subcellularLocation>
</comment>
<comment type="caution">
    <text evidence="11">The sequence shown here is derived from an EMBL/GenBank/DDBJ whole genome shotgun (WGS) entry which is preliminary data.</text>
</comment>
<feature type="domain" description="Concentrative nucleoside transporter C-terminal" evidence="9">
    <location>
        <begin position="197"/>
        <end position="394"/>
    </location>
</feature>
<dbReference type="GO" id="GO:0005337">
    <property type="term" value="F:nucleoside transmembrane transporter activity"/>
    <property type="evidence" value="ECO:0007669"/>
    <property type="project" value="InterPro"/>
</dbReference>
<feature type="transmembrane region" description="Helical" evidence="7">
    <location>
        <begin position="139"/>
        <end position="157"/>
    </location>
</feature>
<feature type="transmembrane region" description="Helical" evidence="7">
    <location>
        <begin position="339"/>
        <end position="363"/>
    </location>
</feature>
<sequence>MVFIRPIVAILIIFAICWLFSFDRKTVPKYLKKVGFLFILELLVCFVLLHTTFGTIILKTIAAGFVQLMKYAAVGIEFVFKEPVAKSGTLQAFLFQGLLPMVFICSLIGILKYFGILQFIIRIFGLLFNKLLHLGEVESYTAVSSLILGMTPVYVSLKDILYKLDKRTMYTIGAMTLSTVDLTVIGAYMKMVPPKFVIIGIFLNMIGVFIITTLINPYTPGEFDLKVKQTDEEKKGFFDTLLEYTQDGFNVVLSIIPMLLAFISLIALLNGISSWLTGNSLQNWLGIAISPLAYLMGVDWADATKVGGIMMTKLLTNEFVAMTDLTKISSTISTKSLGIISVFLISFSNFASVGMIVAVVSTLNKEMASVLSNNLLKLLLGSFLVSCLSATVVGIFI</sequence>
<accession>A0A1Z5IY20</accession>
<dbReference type="Proteomes" id="UP000198414">
    <property type="component" value="Unassembled WGS sequence"/>
</dbReference>
<dbReference type="GO" id="GO:0005886">
    <property type="term" value="C:plasma membrane"/>
    <property type="evidence" value="ECO:0007669"/>
    <property type="project" value="UniProtKB-SubCell"/>
</dbReference>
<reference evidence="11 12" key="1">
    <citation type="submission" date="2015-11" db="EMBL/GenBank/DDBJ databases">
        <title>Draft genome sequences of new species of the genus Lactobacillus isolated from orchardgrass silage.</title>
        <authorList>
            <person name="Tohno M."/>
            <person name="Tanizawa Y."/>
            <person name="Arita M."/>
        </authorList>
    </citation>
    <scope>NUCLEOTIDE SEQUENCE [LARGE SCALE GENOMIC DNA]</scope>
    <source>
        <strain evidence="11 12">IWT25</strain>
    </source>
</reference>
<gene>
    <name evidence="11" type="primary">nupC_2</name>
    <name evidence="11" type="ORF">IWT25_01715</name>
</gene>
<dbReference type="AlphaFoldDB" id="A0A1Z5IY20"/>
<name>A0A1Z5IY20_9LACO</name>
<protein>
    <submittedName>
        <fullName evidence="11">Nucleoside transport protein</fullName>
    </submittedName>
</protein>
<keyword evidence="5 7" id="KW-1133">Transmembrane helix</keyword>
<feature type="transmembrane region" description="Helical" evidence="7">
    <location>
        <begin position="251"/>
        <end position="272"/>
    </location>
</feature>
<feature type="transmembrane region" description="Helical" evidence="7">
    <location>
        <begin position="196"/>
        <end position="215"/>
    </location>
</feature>
<evidence type="ECO:0000259" key="8">
    <source>
        <dbReference type="Pfam" id="PF01773"/>
    </source>
</evidence>
<dbReference type="InterPro" id="IPR011657">
    <property type="entry name" value="CNT_C_dom"/>
</dbReference>
<dbReference type="EMBL" id="BCMI01000016">
    <property type="protein sequence ID" value="GAX06371.1"/>
    <property type="molecule type" value="Genomic_DNA"/>
</dbReference>
<dbReference type="InterPro" id="IPR002668">
    <property type="entry name" value="CNT_N_dom"/>
</dbReference>